<evidence type="ECO:0000313" key="1">
    <source>
        <dbReference type="EMBL" id="KAF2196707.1"/>
    </source>
</evidence>
<reference evidence="1" key="1">
    <citation type="journal article" date="2020" name="Stud. Mycol.">
        <title>101 Dothideomycetes genomes: a test case for predicting lifestyles and emergence of pathogens.</title>
        <authorList>
            <person name="Haridas S."/>
            <person name="Albert R."/>
            <person name="Binder M."/>
            <person name="Bloem J."/>
            <person name="Labutti K."/>
            <person name="Salamov A."/>
            <person name="Andreopoulos B."/>
            <person name="Baker S."/>
            <person name="Barry K."/>
            <person name="Bills G."/>
            <person name="Bluhm B."/>
            <person name="Cannon C."/>
            <person name="Castanera R."/>
            <person name="Culley D."/>
            <person name="Daum C."/>
            <person name="Ezra D."/>
            <person name="Gonzalez J."/>
            <person name="Henrissat B."/>
            <person name="Kuo A."/>
            <person name="Liang C."/>
            <person name="Lipzen A."/>
            <person name="Lutzoni F."/>
            <person name="Magnuson J."/>
            <person name="Mondo S."/>
            <person name="Nolan M."/>
            <person name="Ohm R."/>
            <person name="Pangilinan J."/>
            <person name="Park H.-J."/>
            <person name="Ramirez L."/>
            <person name="Alfaro M."/>
            <person name="Sun H."/>
            <person name="Tritt A."/>
            <person name="Yoshinaga Y."/>
            <person name="Zwiers L.-H."/>
            <person name="Turgeon B."/>
            <person name="Goodwin S."/>
            <person name="Spatafora J."/>
            <person name="Crous P."/>
            <person name="Grigoriev I."/>
        </authorList>
    </citation>
    <scope>NUCLEOTIDE SEQUENCE</scope>
    <source>
        <strain evidence="1">ATCC 74209</strain>
    </source>
</reference>
<name>A0A9P4JHC2_9PLEO</name>
<feature type="non-terminal residue" evidence="1">
    <location>
        <position position="62"/>
    </location>
</feature>
<protein>
    <recommendedName>
        <fullName evidence="3">Reverse transcriptase domain-containing protein</fullName>
    </recommendedName>
</protein>
<keyword evidence="2" id="KW-1185">Reference proteome</keyword>
<gene>
    <name evidence="1" type="ORF">GQ43DRAFT_341860</name>
</gene>
<sequence>LSGAFDNVSPRRLEHLLGREKFPDWARKAIRRFISNRKTTLVFNRYTSDQICTPCGIPQGSP</sequence>
<dbReference type="OrthoDB" id="4368687at2759"/>
<comment type="caution">
    <text evidence="1">The sequence shown here is derived from an EMBL/GenBank/DDBJ whole genome shotgun (WGS) entry which is preliminary data.</text>
</comment>
<accession>A0A9P4JHC2</accession>
<evidence type="ECO:0000313" key="2">
    <source>
        <dbReference type="Proteomes" id="UP000799536"/>
    </source>
</evidence>
<organism evidence="1 2">
    <name type="scientific">Delitschia confertaspora ATCC 74209</name>
    <dbReference type="NCBI Taxonomy" id="1513339"/>
    <lineage>
        <taxon>Eukaryota</taxon>
        <taxon>Fungi</taxon>
        <taxon>Dikarya</taxon>
        <taxon>Ascomycota</taxon>
        <taxon>Pezizomycotina</taxon>
        <taxon>Dothideomycetes</taxon>
        <taxon>Pleosporomycetidae</taxon>
        <taxon>Pleosporales</taxon>
        <taxon>Delitschiaceae</taxon>
        <taxon>Delitschia</taxon>
    </lineage>
</organism>
<evidence type="ECO:0008006" key="3">
    <source>
        <dbReference type="Google" id="ProtNLM"/>
    </source>
</evidence>
<proteinExistence type="predicted"/>
<dbReference type="Proteomes" id="UP000799536">
    <property type="component" value="Unassembled WGS sequence"/>
</dbReference>
<feature type="non-terminal residue" evidence="1">
    <location>
        <position position="1"/>
    </location>
</feature>
<dbReference type="AlphaFoldDB" id="A0A9P4JHC2"/>
<dbReference type="EMBL" id="ML994338">
    <property type="protein sequence ID" value="KAF2196707.1"/>
    <property type="molecule type" value="Genomic_DNA"/>
</dbReference>